<protein>
    <submittedName>
        <fullName evidence="1">Uncharacterized protein</fullName>
    </submittedName>
</protein>
<evidence type="ECO:0000313" key="1">
    <source>
        <dbReference type="EMBL" id="HFN01460.1"/>
    </source>
</evidence>
<gene>
    <name evidence="1" type="ORF">ENR64_27680</name>
</gene>
<name>A0A7C3PK60_9CYAN</name>
<dbReference type="AlphaFoldDB" id="A0A7C3PK60"/>
<comment type="caution">
    <text evidence="1">The sequence shown here is derived from an EMBL/GenBank/DDBJ whole genome shotgun (WGS) entry which is preliminary data.</text>
</comment>
<organism evidence="1">
    <name type="scientific">Oscillatoriales cyanobacterium SpSt-418</name>
    <dbReference type="NCBI Taxonomy" id="2282169"/>
    <lineage>
        <taxon>Bacteria</taxon>
        <taxon>Bacillati</taxon>
        <taxon>Cyanobacteriota</taxon>
        <taxon>Cyanophyceae</taxon>
        <taxon>Oscillatoriophycideae</taxon>
        <taxon>Oscillatoriales</taxon>
    </lineage>
</organism>
<proteinExistence type="predicted"/>
<accession>A0A7C3PK60</accession>
<dbReference type="EMBL" id="DSRU01000410">
    <property type="protein sequence ID" value="HFN01460.1"/>
    <property type="molecule type" value="Genomic_DNA"/>
</dbReference>
<sequence length="202" mass="22663">MSSVYNTQDLIRILATERKACMNGQRLSLPVSPSGNPAIDFFLKTDGIQSFTAYQNFRSAVHDYQRQHGVSGVVWHHLTFQGKPIRFPKVDDQLAALPNDLDLLDSAKAAIFEFWLDATRDLDLYLSLNAGKDYRKISPTDVDRIEQRSHWLSLQTQGKEPAQELILQLGWGQPEAAAYRQGFPESGSEYVHAVKPGGYPLG</sequence>
<reference evidence="1" key="1">
    <citation type="journal article" date="2020" name="mSystems">
        <title>Genome- and Community-Level Interaction Insights into Carbon Utilization and Element Cycling Functions of Hydrothermarchaeota in Hydrothermal Sediment.</title>
        <authorList>
            <person name="Zhou Z."/>
            <person name="Liu Y."/>
            <person name="Xu W."/>
            <person name="Pan J."/>
            <person name="Luo Z.H."/>
            <person name="Li M."/>
        </authorList>
    </citation>
    <scope>NUCLEOTIDE SEQUENCE [LARGE SCALE GENOMIC DNA]</scope>
    <source>
        <strain evidence="1">SpSt-418</strain>
    </source>
</reference>